<organism evidence="3 4">
    <name type="scientific">Labeo rohita</name>
    <name type="common">Indian major carp</name>
    <name type="synonym">Cyprinus rohita</name>
    <dbReference type="NCBI Taxonomy" id="84645"/>
    <lineage>
        <taxon>Eukaryota</taxon>
        <taxon>Metazoa</taxon>
        <taxon>Chordata</taxon>
        <taxon>Craniata</taxon>
        <taxon>Vertebrata</taxon>
        <taxon>Euteleostomi</taxon>
        <taxon>Actinopterygii</taxon>
        <taxon>Neopterygii</taxon>
        <taxon>Teleostei</taxon>
        <taxon>Ostariophysi</taxon>
        <taxon>Cypriniformes</taxon>
        <taxon>Cyprinidae</taxon>
        <taxon>Labeoninae</taxon>
        <taxon>Labeonini</taxon>
        <taxon>Labeo</taxon>
    </lineage>
</organism>
<dbReference type="PANTHER" id="PTHR22796:SF6">
    <property type="entry name" value="INTERFERON-INDUCED VERY LARGE GTPASE 1-RELATED"/>
    <property type="match status" value="1"/>
</dbReference>
<evidence type="ECO:0000313" key="3">
    <source>
        <dbReference type="EMBL" id="KAI2666822.1"/>
    </source>
</evidence>
<reference evidence="3 4" key="1">
    <citation type="submission" date="2022-01" db="EMBL/GenBank/DDBJ databases">
        <title>A high-quality chromosome-level genome assembly of rohu carp, Labeo rohita.</title>
        <authorList>
            <person name="Arick M.A. II"/>
            <person name="Hsu C.-Y."/>
            <person name="Magbanua Z."/>
            <person name="Pechanova O."/>
            <person name="Grover C."/>
            <person name="Miller E."/>
            <person name="Thrash A."/>
            <person name="Ezzel L."/>
            <person name="Alam S."/>
            <person name="Benzie J."/>
            <person name="Hamilton M."/>
            <person name="Karsi A."/>
            <person name="Lawrence M.L."/>
            <person name="Peterson D.G."/>
        </authorList>
    </citation>
    <scope>NUCLEOTIDE SEQUENCE [LARGE SCALE GENOMIC DNA]</scope>
    <source>
        <strain evidence="4">BAU-BD-2019</strain>
        <tissue evidence="3">Blood</tissue>
    </source>
</reference>
<sequence length="774" mass="92631">MRKKKEKDKEIQRLQSEMEEIIKEKERIELEDLEKKLKEERNMREDQQKTLEDKLKVLEEQHEDELKRRRVEWREEYEREKEKMMRKICSETDHSLQVTAYRKLETEYRKWTWSLRRAMMETENKIYNKIENEVIHEVEETDLHRELKKTNIQENIVRETKRKLNEILQQRDLKKKIDDQRKHHENTLYEKSKELALKLRDKTNDEKTLKKEFDLFWEQSVKMIIRDTPVIRDIDIMRDVREILRDVYKSVSVDHWRENRNIFTVQCYSYYVQLKEFSELTRPFKGILGSIKEIFGCFLYKEDEAQIRSFVTDVVQQTDKMIQSFNISKIGYNISYIQQLTDYIKTRVREHEEGPVRYVFKSEFFIDLVLSICKKANKMIIDQHRLFREANDPVIYAEKKREEYYSIFQKYCHGATSAVIFGEIICQKLKEPIEQSIYKKTARDLTDEMRSNCESLNGNRSNLEKHILKTLAEQEDFNKYMNYIHNPRDHFKSFIRDEVSRFITDQFSVSVLPKMKENIELLQQKIMKAAHESTQHVEENRGDVGLWLKSFTQQISDELIFSEKDLTGVKHDDVDVKLLEDVIEKELHAVMSDISSRFSTKSFPVKLDYKFRPDELLIDHLCQCCWVQCLFCKSICTNTTENHHGDHSAPHHRVTGINGTSYNSSLCTDICTNLVADNLNVQIKIEGPQNAIWSITPGLSNLTYWKWFVCNSSKIWKNTTIKHLERVVRFLMNGENTQNRMQLRVWINTCNGEDEERDSCVSCQIQITVRNEFH</sequence>
<evidence type="ECO:0000256" key="1">
    <source>
        <dbReference type="SAM" id="Coils"/>
    </source>
</evidence>
<proteinExistence type="predicted"/>
<accession>A0ABQ8MWQ0</accession>
<dbReference type="Pfam" id="PF25974">
    <property type="entry name" value="URGCP_9th"/>
    <property type="match status" value="1"/>
</dbReference>
<feature type="domain" description="Interferon-induced very large GTPase 1" evidence="2">
    <location>
        <begin position="99"/>
        <end position="150"/>
    </location>
</feature>
<dbReference type="PANTHER" id="PTHR22796">
    <property type="entry name" value="URG4-RELATED"/>
    <property type="match status" value="1"/>
</dbReference>
<evidence type="ECO:0000259" key="2">
    <source>
        <dbReference type="Pfam" id="PF25974"/>
    </source>
</evidence>
<keyword evidence="4" id="KW-1185">Reference proteome</keyword>
<evidence type="ECO:0000313" key="4">
    <source>
        <dbReference type="Proteomes" id="UP000830375"/>
    </source>
</evidence>
<name>A0ABQ8MWQ0_LABRO</name>
<feature type="coiled-coil region" evidence="1">
    <location>
        <begin position="4"/>
        <end position="83"/>
    </location>
</feature>
<keyword evidence="1" id="KW-0175">Coiled coil</keyword>
<comment type="caution">
    <text evidence="3">The sequence shown here is derived from an EMBL/GenBank/DDBJ whole genome shotgun (WGS) entry which is preliminary data.</text>
</comment>
<protein>
    <submittedName>
        <fullName evidence="3">Interferon-induced very large GTPase 1</fullName>
    </submittedName>
</protein>
<dbReference type="EMBL" id="JACTAM010000003">
    <property type="protein sequence ID" value="KAI2666822.1"/>
    <property type="molecule type" value="Genomic_DNA"/>
</dbReference>
<dbReference type="InterPro" id="IPR058641">
    <property type="entry name" value="GVIN1_dom"/>
</dbReference>
<gene>
    <name evidence="3" type="ORF">H4Q32_026528</name>
</gene>
<dbReference type="Proteomes" id="UP000830375">
    <property type="component" value="Unassembled WGS sequence"/>
</dbReference>